<gene>
    <name evidence="6" type="primary">rpoD_1</name>
    <name evidence="6" type="ORF">NCTC10124_00958</name>
</gene>
<dbReference type="Pfam" id="PF04542">
    <property type="entry name" value="Sigma70_r2"/>
    <property type="match status" value="1"/>
</dbReference>
<dbReference type="EMBL" id="LS991953">
    <property type="protein sequence ID" value="SYV93227.1"/>
    <property type="molecule type" value="Genomic_DNA"/>
</dbReference>
<keyword evidence="1" id="KW-0805">Transcription regulation</keyword>
<reference evidence="7" key="1">
    <citation type="submission" date="2018-06" db="EMBL/GenBank/DDBJ databases">
        <authorList>
            <consortium name="Pathogen Informatics"/>
        </authorList>
    </citation>
    <scope>NUCLEOTIDE SEQUENCE [LARGE SCALE GENOMIC DNA]</scope>
    <source>
        <strain evidence="7">NCTC10124</strain>
    </source>
</reference>
<evidence type="ECO:0000259" key="5">
    <source>
        <dbReference type="PROSITE" id="PS00715"/>
    </source>
</evidence>
<dbReference type="GO" id="GO:0003677">
    <property type="term" value="F:DNA binding"/>
    <property type="evidence" value="ECO:0007669"/>
    <property type="project" value="UniProtKB-KW"/>
</dbReference>
<keyword evidence="4" id="KW-0804">Transcription</keyword>
<evidence type="ECO:0000256" key="2">
    <source>
        <dbReference type="ARBA" id="ARBA00023082"/>
    </source>
</evidence>
<dbReference type="Gene3D" id="1.10.601.10">
    <property type="entry name" value="RNA Polymerase Primary Sigma Factor"/>
    <property type="match status" value="1"/>
</dbReference>
<dbReference type="GO" id="GO:0006352">
    <property type="term" value="P:DNA-templated transcription initiation"/>
    <property type="evidence" value="ECO:0007669"/>
    <property type="project" value="InterPro"/>
</dbReference>
<organism evidence="6 7">
    <name type="scientific">Mycoplasmopsis synoviae</name>
    <name type="common">Mycoplasma synoviae</name>
    <dbReference type="NCBI Taxonomy" id="2109"/>
    <lineage>
        <taxon>Bacteria</taxon>
        <taxon>Bacillati</taxon>
        <taxon>Mycoplasmatota</taxon>
        <taxon>Mycoplasmoidales</taxon>
        <taxon>Metamycoplasmataceae</taxon>
        <taxon>Mycoplasmopsis</taxon>
    </lineage>
</organism>
<feature type="domain" description="RNA polymerase sigma-70" evidence="5">
    <location>
        <begin position="39"/>
        <end position="52"/>
    </location>
</feature>
<dbReference type="SUPFAM" id="SSF88946">
    <property type="entry name" value="Sigma2 domain of RNA polymerase sigma factors"/>
    <property type="match status" value="1"/>
</dbReference>
<keyword evidence="3" id="KW-0238">DNA-binding</keyword>
<dbReference type="InterPro" id="IPR050239">
    <property type="entry name" value="Sigma-70_RNA_pol_init_factors"/>
</dbReference>
<dbReference type="GO" id="GO:0016987">
    <property type="term" value="F:sigma factor activity"/>
    <property type="evidence" value="ECO:0007669"/>
    <property type="project" value="UniProtKB-KW"/>
</dbReference>
<accession>A0A3B0PB47</accession>
<protein>
    <submittedName>
        <fullName evidence="6">RNA polymerase sigma factor</fullName>
    </submittedName>
</protein>
<dbReference type="Proteomes" id="UP000259328">
    <property type="component" value="Chromosome"/>
</dbReference>
<evidence type="ECO:0000313" key="6">
    <source>
        <dbReference type="EMBL" id="SYV93227.1"/>
    </source>
</evidence>
<evidence type="ECO:0000256" key="3">
    <source>
        <dbReference type="ARBA" id="ARBA00023125"/>
    </source>
</evidence>
<dbReference type="InterPro" id="IPR007627">
    <property type="entry name" value="RNA_pol_sigma70_r2"/>
</dbReference>
<dbReference type="PROSITE" id="PS00715">
    <property type="entry name" value="SIGMA70_1"/>
    <property type="match status" value="1"/>
</dbReference>
<dbReference type="InterPro" id="IPR013325">
    <property type="entry name" value="RNA_pol_sigma_r2"/>
</dbReference>
<keyword evidence="2" id="KW-0731">Sigma factor</keyword>
<dbReference type="InterPro" id="IPR014284">
    <property type="entry name" value="RNA_pol_sigma-70_dom"/>
</dbReference>
<evidence type="ECO:0000256" key="4">
    <source>
        <dbReference type="ARBA" id="ARBA00023163"/>
    </source>
</evidence>
<dbReference type="InterPro" id="IPR000943">
    <property type="entry name" value="RNA_pol_sigma70"/>
</dbReference>
<proteinExistence type="predicted"/>
<dbReference type="AlphaFoldDB" id="A0A3B0PB47"/>
<evidence type="ECO:0000313" key="7">
    <source>
        <dbReference type="Proteomes" id="UP000259328"/>
    </source>
</evidence>
<dbReference type="PANTHER" id="PTHR30603:SF47">
    <property type="entry name" value="RNA POLYMERASE SIGMA FACTOR SIGD, CHLOROPLASTIC"/>
    <property type="match status" value="1"/>
</dbReference>
<feature type="non-terminal residue" evidence="6">
    <location>
        <position position="69"/>
    </location>
</feature>
<dbReference type="PRINTS" id="PR00046">
    <property type="entry name" value="SIGMA70FCT"/>
</dbReference>
<name>A0A3B0PB47_MYCSY</name>
<evidence type="ECO:0000256" key="1">
    <source>
        <dbReference type="ARBA" id="ARBA00023015"/>
    </source>
</evidence>
<dbReference type="NCBIfam" id="TIGR02937">
    <property type="entry name" value="sigma70-ECF"/>
    <property type="match status" value="1"/>
</dbReference>
<sequence length="69" mass="7761">MDKGGSRGKRARDLIIKRNLRLVVNAAKKYKNRGLSFIDLVSEGNAGLLKAAQKFDIKKGFKFSTYATW</sequence>
<dbReference type="PANTHER" id="PTHR30603">
    <property type="entry name" value="RNA POLYMERASE SIGMA FACTOR RPO"/>
    <property type="match status" value="1"/>
</dbReference>